<dbReference type="Proteomes" id="UP001274830">
    <property type="component" value="Unassembled WGS sequence"/>
</dbReference>
<organism evidence="2 3">
    <name type="scientific">Recurvomyces mirabilis</name>
    <dbReference type="NCBI Taxonomy" id="574656"/>
    <lineage>
        <taxon>Eukaryota</taxon>
        <taxon>Fungi</taxon>
        <taxon>Dikarya</taxon>
        <taxon>Ascomycota</taxon>
        <taxon>Pezizomycotina</taxon>
        <taxon>Dothideomycetes</taxon>
        <taxon>Dothideomycetidae</taxon>
        <taxon>Mycosphaerellales</taxon>
        <taxon>Teratosphaeriaceae</taxon>
        <taxon>Recurvomyces</taxon>
    </lineage>
</organism>
<accession>A0AAE1C1D8</accession>
<dbReference type="InterPro" id="IPR053175">
    <property type="entry name" value="DHMBA_Reg_Transcription_Factor"/>
</dbReference>
<sequence>MVYRGCRSCAKRHEKCPGYRDPNESIFCDQTAHTILRSKKTNLMINQATFGRSMSDDTALFCFFELCARPAPSSSRSMIAYESLKNKPLVASMRALGLAARSQMDCSAGLADRAGSHYLSAIQATSKALTSPILARADETLLSVIILTFYEARCGWDRDSVECWNQHATGCAALIEARGGAQLKRQDGRLLFLETTAVIIPNACRLSLPVPQIMLEMMYKICDPSMQQSEPQWIIIYGWMRTTNLRSAVAKGEAGDAAAIVKQAIAIDKSISHAFDKARFEWTYDTLPATVEDFDNMDAAPIFTHWHRNALAAEMWESLFSCRLLLHAIMCKASTTDSISQAWLAPELHEQATASRNLISSLCDDILASVPQFCCSVSTPPPTNPQPSQDLKFSSKRPGRPPLPDDDMCTFVPLRSDRLPVLVTSQGYSMIWALNLVAVLAPNGKAYRKLACRMLDKLGKATGIRQAGVVADKYRTEGT</sequence>
<reference evidence="2" key="1">
    <citation type="submission" date="2023-07" db="EMBL/GenBank/DDBJ databases">
        <title>Black Yeasts Isolated from many extreme environments.</title>
        <authorList>
            <person name="Coleine C."/>
            <person name="Stajich J.E."/>
            <person name="Selbmann L."/>
        </authorList>
    </citation>
    <scope>NUCLEOTIDE SEQUENCE</scope>
    <source>
        <strain evidence="2">CCFEE 5485</strain>
    </source>
</reference>
<dbReference type="Pfam" id="PF11951">
    <property type="entry name" value="Fungal_trans_2"/>
    <property type="match status" value="1"/>
</dbReference>
<dbReference type="EMBL" id="JAUTXT010000020">
    <property type="protein sequence ID" value="KAK3674380.1"/>
    <property type="molecule type" value="Genomic_DNA"/>
</dbReference>
<name>A0AAE1C1D8_9PEZI</name>
<keyword evidence="3" id="KW-1185">Reference proteome</keyword>
<gene>
    <name evidence="2" type="ORF">LTR78_005849</name>
</gene>
<evidence type="ECO:0000313" key="2">
    <source>
        <dbReference type="EMBL" id="KAK3674380.1"/>
    </source>
</evidence>
<evidence type="ECO:0000256" key="1">
    <source>
        <dbReference type="SAM" id="MobiDB-lite"/>
    </source>
</evidence>
<protein>
    <submittedName>
        <fullName evidence="2">Uncharacterized protein</fullName>
    </submittedName>
</protein>
<feature type="region of interest" description="Disordered" evidence="1">
    <location>
        <begin position="378"/>
        <end position="404"/>
    </location>
</feature>
<comment type="caution">
    <text evidence="2">The sequence shown here is derived from an EMBL/GenBank/DDBJ whole genome shotgun (WGS) entry which is preliminary data.</text>
</comment>
<evidence type="ECO:0000313" key="3">
    <source>
        <dbReference type="Proteomes" id="UP001274830"/>
    </source>
</evidence>
<dbReference type="PANTHER" id="PTHR38791">
    <property type="entry name" value="ZN(II)2CYS6 TRANSCRIPTION FACTOR (EUROFUNG)-RELATED-RELATED"/>
    <property type="match status" value="1"/>
</dbReference>
<proteinExistence type="predicted"/>
<dbReference type="AlphaFoldDB" id="A0AAE1C1D8"/>
<dbReference type="InterPro" id="IPR021858">
    <property type="entry name" value="Fun_TF"/>
</dbReference>